<keyword evidence="1" id="KW-0812">Transmembrane</keyword>
<evidence type="ECO:0000313" key="2">
    <source>
        <dbReference type="EMBL" id="MBV0934184.1"/>
    </source>
</evidence>
<organism evidence="2 3">
    <name type="scientific">Marinobacterium weihaiense</name>
    <dbReference type="NCBI Taxonomy" id="2851016"/>
    <lineage>
        <taxon>Bacteria</taxon>
        <taxon>Pseudomonadati</taxon>
        <taxon>Pseudomonadota</taxon>
        <taxon>Gammaproteobacteria</taxon>
        <taxon>Oceanospirillales</taxon>
        <taxon>Oceanospirillaceae</taxon>
        <taxon>Marinobacterium</taxon>
    </lineage>
</organism>
<comment type="caution">
    <text evidence="2">The sequence shown here is derived from an EMBL/GenBank/DDBJ whole genome shotgun (WGS) entry which is preliminary data.</text>
</comment>
<name>A0ABS6MD12_9GAMM</name>
<proteinExistence type="predicted"/>
<keyword evidence="3" id="KW-1185">Reference proteome</keyword>
<feature type="transmembrane region" description="Helical" evidence="1">
    <location>
        <begin position="100"/>
        <end position="123"/>
    </location>
</feature>
<dbReference type="RefSeq" id="WP_217335591.1">
    <property type="nucleotide sequence ID" value="NZ_JAHQZT010000017.1"/>
</dbReference>
<reference evidence="2 3" key="1">
    <citation type="submission" date="2021-06" db="EMBL/GenBank/DDBJ databases">
        <title>Bacterium isolated from marine sediment.</title>
        <authorList>
            <person name="Zhu K.-L."/>
            <person name="Du Z.-J."/>
            <person name="Liang Q.-Y."/>
        </authorList>
    </citation>
    <scope>NUCLEOTIDE SEQUENCE [LARGE SCALE GENOMIC DNA]</scope>
    <source>
        <strain evidence="2 3">A346</strain>
    </source>
</reference>
<keyword evidence="1" id="KW-0472">Membrane</keyword>
<evidence type="ECO:0000313" key="3">
    <source>
        <dbReference type="Proteomes" id="UP000755551"/>
    </source>
</evidence>
<dbReference type="Proteomes" id="UP000755551">
    <property type="component" value="Unassembled WGS sequence"/>
</dbReference>
<evidence type="ECO:0000256" key="1">
    <source>
        <dbReference type="SAM" id="Phobius"/>
    </source>
</evidence>
<sequence length="358" mass="42743">MFFFSKRKSSSLDQLKKDFGEYPPAPLKGVINNNYFSIVSVFGFGNLYYTVSRIIRLSINNQDYLERNGLPSLRNIYSQTKVDRDKVISLYREMRPHQKIIFLSGILLLAPFILVFFIFFMLYQLVKILRRPVIGGDSFGFFSPILHNKEKVYELVIKPWEIWRRSLSKEAIISHEHIHLLQFATFDRDRINYASNEKYRSHFVQKELNMNLDRALYLFSLDEIEARLHEVILSYYDSYHYLPNKHDEFIELLFKNNDLNPVLFYLVEFDEEYNKFLFEENYKSRDENIVKDIAVMFLSFKNKEMGIRFVFEVLSVLYANLLYMYGDFKIASDYFKSIGSHDLYNELYGVSVFENEII</sequence>
<accession>A0ABS6MD12</accession>
<gene>
    <name evidence="2" type="ORF">KTN04_12625</name>
</gene>
<evidence type="ECO:0008006" key="4">
    <source>
        <dbReference type="Google" id="ProtNLM"/>
    </source>
</evidence>
<keyword evidence="1" id="KW-1133">Transmembrane helix</keyword>
<dbReference type="EMBL" id="JAHQZT010000017">
    <property type="protein sequence ID" value="MBV0934184.1"/>
    <property type="molecule type" value="Genomic_DNA"/>
</dbReference>
<protein>
    <recommendedName>
        <fullName evidence="4">Peptidase MA superfamily protein</fullName>
    </recommendedName>
</protein>